<keyword evidence="1" id="KW-0732">Signal</keyword>
<name>A0ABT0ND76_9GAMM</name>
<gene>
    <name evidence="2" type="ORF">L2725_22005</name>
</gene>
<organism evidence="2 3">
    <name type="scientific">Shewanella corallii</name>
    <dbReference type="NCBI Taxonomy" id="560080"/>
    <lineage>
        <taxon>Bacteria</taxon>
        <taxon>Pseudomonadati</taxon>
        <taxon>Pseudomonadota</taxon>
        <taxon>Gammaproteobacteria</taxon>
        <taxon>Alteromonadales</taxon>
        <taxon>Shewanellaceae</taxon>
        <taxon>Shewanella</taxon>
    </lineage>
</organism>
<dbReference type="Pfam" id="PF07273">
    <property type="entry name" value="DUF1439"/>
    <property type="match status" value="1"/>
</dbReference>
<evidence type="ECO:0000313" key="3">
    <source>
        <dbReference type="Proteomes" id="UP001202831"/>
    </source>
</evidence>
<keyword evidence="3" id="KW-1185">Reference proteome</keyword>
<dbReference type="EMBL" id="JAKIKT010000015">
    <property type="protein sequence ID" value="MCL2916413.1"/>
    <property type="molecule type" value="Genomic_DNA"/>
</dbReference>
<evidence type="ECO:0000256" key="1">
    <source>
        <dbReference type="SAM" id="SignalP"/>
    </source>
</evidence>
<protein>
    <submittedName>
        <fullName evidence="2">DUF1439 domain-containing protein</fullName>
    </submittedName>
</protein>
<dbReference type="InterPro" id="IPR010835">
    <property type="entry name" value="DUF1439"/>
</dbReference>
<sequence length="180" mass="20106">MKRVLLPLMAAGLMLLSGCATQYSISQQELTDYLNKEISFDVKQGSGIVSANLKLNQVEVRLGEKPDTMTVLADSSITISNPLLPLRATLTAEFEAKPWYDKHNQGIYLKDLQLTKVASNPRDLEVAIKGVAPELMRYIRGFLETQPVYVLNRQETNQAMLANLTEEIKVKPGKLVLVFK</sequence>
<comment type="caution">
    <text evidence="2">The sequence shown here is derived from an EMBL/GenBank/DDBJ whole genome shotgun (WGS) entry which is preliminary data.</text>
</comment>
<dbReference type="Gene3D" id="3.15.10.40">
    <property type="entry name" value="Uncharacterised protein PF07273, DUF1439"/>
    <property type="match status" value="1"/>
</dbReference>
<dbReference type="Proteomes" id="UP001202831">
    <property type="component" value="Unassembled WGS sequence"/>
</dbReference>
<dbReference type="PROSITE" id="PS51257">
    <property type="entry name" value="PROKAR_LIPOPROTEIN"/>
    <property type="match status" value="1"/>
</dbReference>
<accession>A0ABT0ND76</accession>
<reference evidence="2 3" key="1">
    <citation type="submission" date="2022-01" db="EMBL/GenBank/DDBJ databases">
        <title>Whole genome-based taxonomy of the Shewanellaceae.</title>
        <authorList>
            <person name="Martin-Rodriguez A.J."/>
        </authorList>
    </citation>
    <scope>NUCLEOTIDE SEQUENCE [LARGE SCALE GENOMIC DNA]</scope>
    <source>
        <strain evidence="2 3">DSM 21332</strain>
    </source>
</reference>
<dbReference type="RefSeq" id="WP_249250945.1">
    <property type="nucleotide sequence ID" value="NZ_JAKIKT010000015.1"/>
</dbReference>
<feature type="signal peptide" evidence="1">
    <location>
        <begin position="1"/>
        <end position="22"/>
    </location>
</feature>
<feature type="chain" id="PRO_5046624135" evidence="1">
    <location>
        <begin position="23"/>
        <end position="180"/>
    </location>
</feature>
<proteinExistence type="predicted"/>
<evidence type="ECO:0000313" key="2">
    <source>
        <dbReference type="EMBL" id="MCL2916413.1"/>
    </source>
</evidence>